<dbReference type="SMART" id="SM00088">
    <property type="entry name" value="PINT"/>
    <property type="match status" value="1"/>
</dbReference>
<evidence type="ECO:0000313" key="7">
    <source>
        <dbReference type="EMBL" id="KAA8907315.1"/>
    </source>
</evidence>
<dbReference type="OrthoDB" id="1452at2759"/>
<dbReference type="InterPro" id="IPR019585">
    <property type="entry name" value="Rpn7/CSN1"/>
</dbReference>
<dbReference type="GO" id="GO:0043161">
    <property type="term" value="P:proteasome-mediated ubiquitin-dependent protein catabolic process"/>
    <property type="evidence" value="ECO:0007669"/>
    <property type="project" value="TreeGrafter"/>
</dbReference>
<dbReference type="PANTHER" id="PTHR14145">
    <property type="entry name" value="26S PROTESOME SUBUNIT 6"/>
    <property type="match status" value="1"/>
</dbReference>
<feature type="repeat" description="TPR" evidence="4">
    <location>
        <begin position="98"/>
        <end position="131"/>
    </location>
</feature>
<evidence type="ECO:0000259" key="6">
    <source>
        <dbReference type="PROSITE" id="PS50250"/>
    </source>
</evidence>
<comment type="caution">
    <text evidence="7">The sequence shown here is derived from an EMBL/GenBank/DDBJ whole genome shotgun (WGS) entry which is preliminary data.</text>
</comment>
<dbReference type="Pfam" id="PF10602">
    <property type="entry name" value="RPN7"/>
    <property type="match status" value="1"/>
</dbReference>
<evidence type="ECO:0000256" key="4">
    <source>
        <dbReference type="PROSITE-ProRule" id="PRU00339"/>
    </source>
</evidence>
<protein>
    <recommendedName>
        <fullName evidence="6">PCI domain-containing protein</fullName>
    </recommendedName>
</protein>
<evidence type="ECO:0000256" key="2">
    <source>
        <dbReference type="ARBA" id="ARBA00093435"/>
    </source>
</evidence>
<dbReference type="Pfam" id="PF21154">
    <property type="entry name" value="RPN7_PSMD6_C"/>
    <property type="match status" value="1"/>
</dbReference>
<dbReference type="Proteomes" id="UP000449547">
    <property type="component" value="Unassembled WGS sequence"/>
</dbReference>
<feature type="coiled-coil region" evidence="5">
    <location>
        <begin position="63"/>
        <end position="97"/>
    </location>
</feature>
<dbReference type="Pfam" id="PF01399">
    <property type="entry name" value="PCI"/>
    <property type="match status" value="1"/>
</dbReference>
<dbReference type="EMBL" id="SWFT01000026">
    <property type="protein sequence ID" value="KAA8907315.1"/>
    <property type="molecule type" value="Genomic_DNA"/>
</dbReference>
<organism evidence="7 8">
    <name type="scientific">Diutina rugosa</name>
    <name type="common">Yeast</name>
    <name type="synonym">Candida rugosa</name>
    <dbReference type="NCBI Taxonomy" id="5481"/>
    <lineage>
        <taxon>Eukaryota</taxon>
        <taxon>Fungi</taxon>
        <taxon>Dikarya</taxon>
        <taxon>Ascomycota</taxon>
        <taxon>Saccharomycotina</taxon>
        <taxon>Pichiomycetes</taxon>
        <taxon>Debaryomycetaceae</taxon>
        <taxon>Diutina</taxon>
    </lineage>
</organism>
<dbReference type="InterPro" id="IPR036390">
    <property type="entry name" value="WH_DNA-bd_sf"/>
</dbReference>
<dbReference type="InterPro" id="IPR045135">
    <property type="entry name" value="Rpn7_N"/>
</dbReference>
<dbReference type="OMA" id="CRYAIFF"/>
<reference evidence="7 8" key="1">
    <citation type="submission" date="2019-07" db="EMBL/GenBank/DDBJ databases">
        <title>Genome assembly of two rare yeast pathogens: Diutina rugosa and Trichomonascus ciferrii.</title>
        <authorList>
            <person name="Mixao V."/>
            <person name="Saus E."/>
            <person name="Hansen A."/>
            <person name="Lass-Flor C."/>
            <person name="Gabaldon T."/>
        </authorList>
    </citation>
    <scope>NUCLEOTIDE SEQUENCE [LARGE SCALE GENOMIC DNA]</scope>
    <source>
        <strain evidence="7 8">CBS 613</strain>
    </source>
</reference>
<evidence type="ECO:0000256" key="3">
    <source>
        <dbReference type="ARBA" id="ARBA00093502"/>
    </source>
</evidence>
<comment type="subunit">
    <text evidence="3">The 26S proteasome is composed of a core protease, known as the 20S proteasome, capped at one or both ends by the 19S regulatory complex (RC). The RC is composed of at least 18 different subunits in two subcomplexes, the base and the lid, which form the portions proximal and distal to the 20S proteolytic core, respectively. Component of the lid subcomplex of the 19S RC.</text>
</comment>
<dbReference type="PROSITE" id="PS50005">
    <property type="entry name" value="TPR"/>
    <property type="match status" value="1"/>
</dbReference>
<keyword evidence="8" id="KW-1185">Reference proteome</keyword>
<sequence length="398" mass="46049">MSDDLPRIPDYTLSEKEFLLATSNDTSKNAELAKELVAQCKEQNLTPYYHYLVDKYKVSTLSHDELRQMEVKNDEKISELEQQLKDAEEQDETEIDVFGTLIKLGDYYTEILAREKALETYKKAIDMGQDSGKKIDILLSVVRLEFFFNDYRSVQKYLDQVKVLIDKGGDWERRNRFKTYNGIYLMATRQFSEAATLLIDSLATFTSTEICSYEQVAQYATICGVLVLDRVDLKQKIIDSPEILSIYSQSPDMLQSLVDLTTNLYLCQYKYFFSDITRVYDQFLLPNKYLHQHANFLLRELRCKAYKQLLESYKSLSLKSMASNFNVSEEFLDQDLCRFIPNKKLNCTIDKVNGIIETNRPDSKNHQYAQLIKQGDGLLTKLQKYGAAVKLSGAERVA</sequence>
<feature type="domain" description="PCI" evidence="6">
    <location>
        <begin position="190"/>
        <end position="363"/>
    </location>
</feature>
<name>A0A642UXL9_DIURU</name>
<keyword evidence="5" id="KW-0175">Coiled coil</keyword>
<keyword evidence="4" id="KW-0802">TPR repeat</keyword>
<dbReference type="RefSeq" id="XP_034014624.1">
    <property type="nucleotide sequence ID" value="XM_034158905.1"/>
</dbReference>
<gene>
    <name evidence="7" type="ORF">DIURU_000635</name>
</gene>
<evidence type="ECO:0000313" key="8">
    <source>
        <dbReference type="Proteomes" id="UP000449547"/>
    </source>
</evidence>
<dbReference type="PROSITE" id="PS50250">
    <property type="entry name" value="PCI"/>
    <property type="match status" value="1"/>
</dbReference>
<dbReference type="InterPro" id="IPR019734">
    <property type="entry name" value="TPR_rpt"/>
</dbReference>
<evidence type="ECO:0000256" key="5">
    <source>
        <dbReference type="SAM" id="Coils"/>
    </source>
</evidence>
<proteinExistence type="predicted"/>
<dbReference type="FunFam" id="1.25.40.570:FF:000005">
    <property type="entry name" value="26S proteasome regulatory subunit N7"/>
    <property type="match status" value="1"/>
</dbReference>
<dbReference type="GO" id="GO:0008541">
    <property type="term" value="C:proteasome regulatory particle, lid subcomplex"/>
    <property type="evidence" value="ECO:0007669"/>
    <property type="project" value="UniProtKB-ARBA"/>
</dbReference>
<dbReference type="InterPro" id="IPR049549">
    <property type="entry name" value="RPN7_PSMD6_C"/>
</dbReference>
<comment type="function">
    <text evidence="2">Component of the 19S cap proteasome complex which acts as a regulatory subunit of the 26S proteasome, involved in the ATP-dependent degradation of ubiquitinated proteins.</text>
</comment>
<dbReference type="GeneID" id="54779288"/>
<dbReference type="Gene3D" id="1.25.40.570">
    <property type="match status" value="1"/>
</dbReference>
<accession>A0A642UXL9</accession>
<dbReference type="InterPro" id="IPR000717">
    <property type="entry name" value="PCI_dom"/>
</dbReference>
<evidence type="ECO:0000256" key="1">
    <source>
        <dbReference type="ARBA" id="ARBA00022942"/>
    </source>
</evidence>
<dbReference type="PANTHER" id="PTHR14145:SF1">
    <property type="entry name" value="26S PROTEASOME NON-ATPASE REGULATORY SUBUNIT 6"/>
    <property type="match status" value="1"/>
</dbReference>
<dbReference type="SUPFAM" id="SSF46785">
    <property type="entry name" value="Winged helix' DNA-binding domain"/>
    <property type="match status" value="1"/>
</dbReference>
<dbReference type="VEuPathDB" id="FungiDB:DIURU_000635"/>
<dbReference type="AlphaFoldDB" id="A0A642UXL9"/>
<keyword evidence="1" id="KW-0647">Proteasome</keyword>